<evidence type="ECO:0008006" key="4">
    <source>
        <dbReference type="Google" id="ProtNLM"/>
    </source>
</evidence>
<evidence type="ECO:0000256" key="1">
    <source>
        <dbReference type="SAM" id="Phobius"/>
    </source>
</evidence>
<keyword evidence="1" id="KW-0472">Membrane</keyword>
<keyword evidence="1" id="KW-0812">Transmembrane</keyword>
<protein>
    <recommendedName>
        <fullName evidence="4">DUF4381 domain-containing protein</fullName>
    </recommendedName>
</protein>
<comment type="caution">
    <text evidence="2">The sequence shown here is derived from an EMBL/GenBank/DDBJ whole genome shotgun (WGS) entry which is preliminary data.</text>
</comment>
<dbReference type="EMBL" id="BMYR01000007">
    <property type="protein sequence ID" value="GGW62416.1"/>
    <property type="molecule type" value="Genomic_DNA"/>
</dbReference>
<name>A0ABQ2WM78_9ALTE</name>
<keyword evidence="1" id="KW-1133">Transmembrane helix</keyword>
<keyword evidence="3" id="KW-1185">Reference proteome</keyword>
<accession>A0ABQ2WM78</accession>
<organism evidence="2 3">
    <name type="scientific">Alishewanella tabrizica</name>
    <dbReference type="NCBI Taxonomy" id="671278"/>
    <lineage>
        <taxon>Bacteria</taxon>
        <taxon>Pseudomonadati</taxon>
        <taxon>Pseudomonadota</taxon>
        <taxon>Gammaproteobacteria</taxon>
        <taxon>Alteromonadales</taxon>
        <taxon>Alteromonadaceae</taxon>
        <taxon>Alishewanella</taxon>
    </lineage>
</organism>
<feature type="transmembrane region" description="Helical" evidence="1">
    <location>
        <begin position="27"/>
        <end position="48"/>
    </location>
</feature>
<evidence type="ECO:0000313" key="3">
    <source>
        <dbReference type="Proteomes" id="UP000634667"/>
    </source>
</evidence>
<dbReference type="Proteomes" id="UP000634667">
    <property type="component" value="Unassembled WGS sequence"/>
</dbReference>
<gene>
    <name evidence="2" type="ORF">GCM10008111_17960</name>
</gene>
<dbReference type="RefSeq" id="WP_189482693.1">
    <property type="nucleotide sequence ID" value="NZ_BMYR01000007.1"/>
</dbReference>
<dbReference type="Pfam" id="PF14316">
    <property type="entry name" value="DUF4381"/>
    <property type="match status" value="1"/>
</dbReference>
<sequence>MATTNDLLQHLADIYEPELLLPWQPALGHYVIMVLALLLLALLAWRGYQYWQAQAPKRLAWQTLQQIRWQEPAAAEHINHLLKRLLRTYHPTHPMLSAPITAWQAFLQQQLPTTLPLPNLQHLLYKAPSTAETEAHQQFWLAAAYIIKHFSKKRFAPTATAMLGTHHA</sequence>
<dbReference type="InterPro" id="IPR025489">
    <property type="entry name" value="DUF4381"/>
</dbReference>
<evidence type="ECO:0000313" key="2">
    <source>
        <dbReference type="EMBL" id="GGW62416.1"/>
    </source>
</evidence>
<proteinExistence type="predicted"/>
<reference evidence="3" key="1">
    <citation type="journal article" date="2019" name="Int. J. Syst. Evol. Microbiol.">
        <title>The Global Catalogue of Microorganisms (GCM) 10K type strain sequencing project: providing services to taxonomists for standard genome sequencing and annotation.</title>
        <authorList>
            <consortium name="The Broad Institute Genomics Platform"/>
            <consortium name="The Broad Institute Genome Sequencing Center for Infectious Disease"/>
            <person name="Wu L."/>
            <person name="Ma J."/>
        </authorList>
    </citation>
    <scope>NUCLEOTIDE SEQUENCE [LARGE SCALE GENOMIC DNA]</scope>
    <source>
        <strain evidence="3">KCTC 23723</strain>
    </source>
</reference>